<dbReference type="RefSeq" id="XP_028306614.1">
    <property type="nucleotide sequence ID" value="XM_028450813.1"/>
</dbReference>
<gene>
    <name evidence="8" type="primary">pthlha</name>
</gene>
<name>A0A8C5GGS6_GOUWI</name>
<evidence type="ECO:0000256" key="3">
    <source>
        <dbReference type="ARBA" id="ARBA00022525"/>
    </source>
</evidence>
<dbReference type="Ensembl" id="ENSGWIT00000032794.1">
    <property type="protein sequence ID" value="ENSGWIP00000030075.1"/>
    <property type="gene ID" value="ENSGWIG00000015655.1"/>
</dbReference>
<comment type="similarity">
    <text evidence="2">Belongs to the parathyroid hormone family.</text>
</comment>
<evidence type="ECO:0000256" key="2">
    <source>
        <dbReference type="ARBA" id="ARBA00006307"/>
    </source>
</evidence>
<dbReference type="PANTHER" id="PTHR17223:SF0">
    <property type="entry name" value="PARATHYROID HORMONE-RELATED PROTEIN"/>
    <property type="match status" value="1"/>
</dbReference>
<evidence type="ECO:0000256" key="7">
    <source>
        <dbReference type="SAM" id="SignalP"/>
    </source>
</evidence>
<dbReference type="Proteomes" id="UP000694680">
    <property type="component" value="Chromosome 6"/>
</dbReference>
<feature type="region of interest" description="Disordered" evidence="6">
    <location>
        <begin position="77"/>
        <end position="168"/>
    </location>
</feature>
<dbReference type="InterPro" id="IPR003626">
    <property type="entry name" value="PTH-rel"/>
</dbReference>
<evidence type="ECO:0000313" key="8">
    <source>
        <dbReference type="Ensembl" id="ENSGWIP00000030075.1"/>
    </source>
</evidence>
<comment type="subcellular location">
    <subcellularLocation>
        <location evidence="1">Secreted</location>
    </subcellularLocation>
</comment>
<keyword evidence="9" id="KW-1185">Reference proteome</keyword>
<feature type="compositionally biased region" description="Low complexity" evidence="6">
    <location>
        <begin position="84"/>
        <end position="101"/>
    </location>
</feature>
<dbReference type="GO" id="GO:0030282">
    <property type="term" value="P:bone mineralization"/>
    <property type="evidence" value="ECO:0007669"/>
    <property type="project" value="InterPro"/>
</dbReference>
<keyword evidence="4" id="KW-0165">Cleavage on pair of basic residues</keyword>
<evidence type="ECO:0000256" key="6">
    <source>
        <dbReference type="SAM" id="MobiDB-lite"/>
    </source>
</evidence>
<dbReference type="GeneID" id="114465657"/>
<evidence type="ECO:0000256" key="4">
    <source>
        <dbReference type="ARBA" id="ARBA00022685"/>
    </source>
</evidence>
<keyword evidence="5" id="KW-0372">Hormone</keyword>
<dbReference type="CTD" id="554221"/>
<dbReference type="GO" id="GO:0005576">
    <property type="term" value="C:extracellular region"/>
    <property type="evidence" value="ECO:0007669"/>
    <property type="project" value="UniProtKB-SubCell"/>
</dbReference>
<feature type="signal peptide" evidence="7">
    <location>
        <begin position="1"/>
        <end position="26"/>
    </location>
</feature>
<dbReference type="OrthoDB" id="9892514at2759"/>
<reference evidence="8" key="3">
    <citation type="submission" date="2025-09" db="UniProtKB">
        <authorList>
            <consortium name="Ensembl"/>
        </authorList>
    </citation>
    <scope>IDENTIFICATION</scope>
</reference>
<feature type="chain" id="PRO_5034546211" evidence="7">
    <location>
        <begin position="27"/>
        <end position="179"/>
    </location>
</feature>
<feature type="compositionally biased region" description="Basic residues" evidence="6">
    <location>
        <begin position="135"/>
        <end position="146"/>
    </location>
</feature>
<accession>A0A8C5GGS6</accession>
<proteinExistence type="inferred from homology"/>
<evidence type="ECO:0000256" key="1">
    <source>
        <dbReference type="ARBA" id="ARBA00004613"/>
    </source>
</evidence>
<feature type="compositionally biased region" description="Basic and acidic residues" evidence="6">
    <location>
        <begin position="121"/>
        <end position="132"/>
    </location>
</feature>
<dbReference type="AlphaFoldDB" id="A0A8C5GGS6"/>
<sequence>MFCCRGVVRRWCVAVFLLFSPLPLHGRHVDSISSRTRRSVSHAQLMHDKGRTLQDFKRRLWLQELLDEIHTAQIRDLPSGGGASSSSGAILSPSTSGSSHSKPVGGSKHLPLSFSPEEKEEELHQETQKEQAYRGGRKKKRGRGGRRKEGEKKKRRARSPHMLKEEEGSTLLRLQGVVL</sequence>
<keyword evidence="3" id="KW-0964">Secreted</keyword>
<evidence type="ECO:0000313" key="9">
    <source>
        <dbReference type="Proteomes" id="UP000694680"/>
    </source>
</evidence>
<reference evidence="8" key="1">
    <citation type="submission" date="2020-06" db="EMBL/GenBank/DDBJ databases">
        <authorList>
            <consortium name="Wellcome Sanger Institute Data Sharing"/>
        </authorList>
    </citation>
    <scope>NUCLEOTIDE SEQUENCE [LARGE SCALE GENOMIC DNA]</scope>
</reference>
<keyword evidence="7" id="KW-0732">Signal</keyword>
<dbReference type="PANTHER" id="PTHR17223">
    <property type="entry name" value="PARATHYROID HORMONE-RELATED"/>
    <property type="match status" value="1"/>
</dbReference>
<reference evidence="8" key="2">
    <citation type="submission" date="2025-08" db="UniProtKB">
        <authorList>
            <consortium name="Ensembl"/>
        </authorList>
    </citation>
    <scope>IDENTIFICATION</scope>
</reference>
<dbReference type="InterPro" id="IPR001415">
    <property type="entry name" value="PTH/PTH-rel"/>
</dbReference>
<dbReference type="Pfam" id="PF01279">
    <property type="entry name" value="Parathyroid"/>
    <property type="match status" value="1"/>
</dbReference>
<dbReference type="GO" id="GO:0005179">
    <property type="term" value="F:hormone activity"/>
    <property type="evidence" value="ECO:0007669"/>
    <property type="project" value="UniProtKB-KW"/>
</dbReference>
<dbReference type="SMART" id="SM00087">
    <property type="entry name" value="PTH"/>
    <property type="match status" value="1"/>
</dbReference>
<protein>
    <submittedName>
        <fullName evidence="8">Parathyroid hormone-related protein-like</fullName>
    </submittedName>
</protein>
<evidence type="ECO:0000256" key="5">
    <source>
        <dbReference type="ARBA" id="ARBA00022702"/>
    </source>
</evidence>
<organism evidence="8 9">
    <name type="scientific">Gouania willdenowi</name>
    <name type="common">Blunt-snouted clingfish</name>
    <name type="synonym">Lepadogaster willdenowi</name>
    <dbReference type="NCBI Taxonomy" id="441366"/>
    <lineage>
        <taxon>Eukaryota</taxon>
        <taxon>Metazoa</taxon>
        <taxon>Chordata</taxon>
        <taxon>Craniata</taxon>
        <taxon>Vertebrata</taxon>
        <taxon>Euteleostomi</taxon>
        <taxon>Actinopterygii</taxon>
        <taxon>Neopterygii</taxon>
        <taxon>Teleostei</taxon>
        <taxon>Neoteleostei</taxon>
        <taxon>Acanthomorphata</taxon>
        <taxon>Ovalentaria</taxon>
        <taxon>Blenniimorphae</taxon>
        <taxon>Blenniiformes</taxon>
        <taxon>Gobiesocoidei</taxon>
        <taxon>Gobiesocidae</taxon>
        <taxon>Gobiesocinae</taxon>
        <taxon>Gouania</taxon>
    </lineage>
</organism>